<evidence type="ECO:0000256" key="3">
    <source>
        <dbReference type="ARBA" id="ARBA00022475"/>
    </source>
</evidence>
<dbReference type="Proteomes" id="UP000526003">
    <property type="component" value="Unassembled WGS sequence"/>
</dbReference>
<evidence type="ECO:0000313" key="8">
    <source>
        <dbReference type="EMBL" id="MBC2693283.1"/>
    </source>
</evidence>
<comment type="subcellular location">
    <subcellularLocation>
        <location evidence="1">Cell membrane</location>
        <topology evidence="1">Multi-pass membrane protein</topology>
    </subcellularLocation>
</comment>
<evidence type="ECO:0000256" key="4">
    <source>
        <dbReference type="ARBA" id="ARBA00022692"/>
    </source>
</evidence>
<comment type="similarity">
    <text evidence="2">Belongs to the DoxX family.</text>
</comment>
<keyword evidence="6 7" id="KW-0472">Membrane</keyword>
<evidence type="ECO:0000256" key="1">
    <source>
        <dbReference type="ARBA" id="ARBA00004651"/>
    </source>
</evidence>
<dbReference type="AlphaFoldDB" id="A0A7X1GKC7"/>
<evidence type="ECO:0000256" key="5">
    <source>
        <dbReference type="ARBA" id="ARBA00022989"/>
    </source>
</evidence>
<name>A0A7X1GKC7_9PSED</name>
<gene>
    <name evidence="8" type="ORF">H7995_26195</name>
</gene>
<reference evidence="8 9" key="1">
    <citation type="submission" date="2020-08" db="EMBL/GenBank/DDBJ databases">
        <title>Pseudomonas sp. nov.</title>
        <authorList>
            <person name="Gieschler S."/>
            <person name="Fiedler G."/>
            <person name="Brinks E."/>
            <person name="Boehnlein C."/>
            <person name="Franz C.M.A.P."/>
            <person name="Kabisch J."/>
        </authorList>
    </citation>
    <scope>NUCLEOTIDE SEQUENCE [LARGE SCALE GENOMIC DNA]</scope>
    <source>
        <strain evidence="8 9">MBT-1</strain>
    </source>
</reference>
<keyword evidence="3" id="KW-1003">Cell membrane</keyword>
<dbReference type="Pfam" id="PF07681">
    <property type="entry name" value="DoxX"/>
    <property type="match status" value="1"/>
</dbReference>
<protein>
    <submittedName>
        <fullName evidence="8">DoxX family protein</fullName>
    </submittedName>
</protein>
<evidence type="ECO:0000256" key="6">
    <source>
        <dbReference type="ARBA" id="ARBA00023136"/>
    </source>
</evidence>
<proteinExistence type="inferred from homology"/>
<dbReference type="InterPro" id="IPR051907">
    <property type="entry name" value="DoxX-like_oxidoreductase"/>
</dbReference>
<feature type="transmembrane region" description="Helical" evidence="7">
    <location>
        <begin position="135"/>
        <end position="157"/>
    </location>
</feature>
<evidence type="ECO:0000256" key="7">
    <source>
        <dbReference type="SAM" id="Phobius"/>
    </source>
</evidence>
<sequence>MHEARVVKLIKWFIEQFERTPYWLIALLGRFSIAAIFWKSGETKVQGLALDIVSGEFQFGLPRLADSAVFLFKEEYRLPLISPESAAIMAAFAEHFFPLMILIGLATRFSALALLIMTLTIQLLVYPDAYPTHGVWATVLLLLLAKGPGAVALDHFIARKFSR</sequence>
<keyword evidence="5 7" id="KW-1133">Transmembrane helix</keyword>
<dbReference type="EMBL" id="JACMYG010000044">
    <property type="protein sequence ID" value="MBC2693283.1"/>
    <property type="molecule type" value="Genomic_DNA"/>
</dbReference>
<dbReference type="RefSeq" id="WP_185819154.1">
    <property type="nucleotide sequence ID" value="NZ_JACMYG010000044.1"/>
</dbReference>
<accession>A0A7X1GKC7</accession>
<dbReference type="InterPro" id="IPR032808">
    <property type="entry name" value="DoxX"/>
</dbReference>
<keyword evidence="9" id="KW-1185">Reference proteome</keyword>
<dbReference type="PANTHER" id="PTHR33452:SF1">
    <property type="entry name" value="INNER MEMBRANE PROTEIN YPHA-RELATED"/>
    <property type="match status" value="1"/>
</dbReference>
<comment type="caution">
    <text evidence="8">The sequence shown here is derived from an EMBL/GenBank/DDBJ whole genome shotgun (WGS) entry which is preliminary data.</text>
</comment>
<evidence type="ECO:0000256" key="2">
    <source>
        <dbReference type="ARBA" id="ARBA00006679"/>
    </source>
</evidence>
<dbReference type="GO" id="GO:0005886">
    <property type="term" value="C:plasma membrane"/>
    <property type="evidence" value="ECO:0007669"/>
    <property type="project" value="UniProtKB-SubCell"/>
</dbReference>
<keyword evidence="4 7" id="KW-0812">Transmembrane</keyword>
<dbReference type="PANTHER" id="PTHR33452">
    <property type="entry name" value="OXIDOREDUCTASE CATD-RELATED"/>
    <property type="match status" value="1"/>
</dbReference>
<organism evidence="8 9">
    <name type="scientific">Pseudomonas kielensis</name>
    <dbReference type="NCBI Taxonomy" id="2762577"/>
    <lineage>
        <taxon>Bacteria</taxon>
        <taxon>Pseudomonadati</taxon>
        <taxon>Pseudomonadota</taxon>
        <taxon>Gammaproteobacteria</taxon>
        <taxon>Pseudomonadales</taxon>
        <taxon>Pseudomonadaceae</taxon>
        <taxon>Pseudomonas</taxon>
    </lineage>
</organism>
<evidence type="ECO:0000313" key="9">
    <source>
        <dbReference type="Proteomes" id="UP000526003"/>
    </source>
</evidence>